<organism evidence="1 2">
    <name type="scientific">Variibacter gotjawalensis</name>
    <dbReference type="NCBI Taxonomy" id="1333996"/>
    <lineage>
        <taxon>Bacteria</taxon>
        <taxon>Pseudomonadati</taxon>
        <taxon>Pseudomonadota</taxon>
        <taxon>Alphaproteobacteria</taxon>
        <taxon>Hyphomicrobiales</taxon>
        <taxon>Nitrobacteraceae</taxon>
        <taxon>Variibacter</taxon>
    </lineage>
</organism>
<sequence>MIFADLGLGVQVVKVTVEVDCTPLEARQFFGLPDVQPMQERVMKELEDKMMENMERYSPEGLMKTWFSSMPQNAEWFRDLFSGVLDPARSKKT</sequence>
<dbReference type="Proteomes" id="UP000236884">
    <property type="component" value="Chromosome"/>
</dbReference>
<evidence type="ECO:0000313" key="2">
    <source>
        <dbReference type="Proteomes" id="UP000236884"/>
    </source>
</evidence>
<dbReference type="InterPro" id="IPR045502">
    <property type="entry name" value="DUF6489"/>
</dbReference>
<gene>
    <name evidence="1" type="ORF">GJW-30_1_03914</name>
</gene>
<accession>A0A0S3PZM3</accession>
<dbReference type="Pfam" id="PF20099">
    <property type="entry name" value="DUF6489"/>
    <property type="match status" value="1"/>
</dbReference>
<dbReference type="EMBL" id="AP014946">
    <property type="protein sequence ID" value="BAT61357.1"/>
    <property type="molecule type" value="Genomic_DNA"/>
</dbReference>
<keyword evidence="2" id="KW-1185">Reference proteome</keyword>
<name>A0A0S3PZM3_9BRAD</name>
<proteinExistence type="predicted"/>
<protein>
    <submittedName>
        <fullName evidence="1">Uncharacterized protein</fullName>
    </submittedName>
</protein>
<dbReference type="AlphaFoldDB" id="A0A0S3PZM3"/>
<reference evidence="1 2" key="1">
    <citation type="submission" date="2015-08" db="EMBL/GenBank/DDBJ databases">
        <title>Investigation of the bacterial diversity of lava forest soil.</title>
        <authorList>
            <person name="Lee J.S."/>
        </authorList>
    </citation>
    <scope>NUCLEOTIDE SEQUENCE [LARGE SCALE GENOMIC DNA]</scope>
    <source>
        <strain evidence="1 2">GJW-30</strain>
    </source>
</reference>
<dbReference type="KEGG" id="vgo:GJW-30_1_03914"/>
<evidence type="ECO:0000313" key="1">
    <source>
        <dbReference type="EMBL" id="BAT61357.1"/>
    </source>
</evidence>